<evidence type="ECO:0000313" key="4">
    <source>
        <dbReference type="Proteomes" id="UP000184267"/>
    </source>
</evidence>
<evidence type="ECO:0000313" key="3">
    <source>
        <dbReference type="EMBL" id="OJT07634.1"/>
    </source>
</evidence>
<name>A0A1M2VJ61_TRAPU</name>
<keyword evidence="1" id="KW-0812">Transmembrane</keyword>
<keyword evidence="1" id="KW-1133">Transmembrane helix</keyword>
<comment type="caution">
    <text evidence="3">The sequence shown here is derived from an EMBL/GenBank/DDBJ whole genome shotgun (WGS) entry which is preliminary data.</text>
</comment>
<dbReference type="Pfam" id="PF20153">
    <property type="entry name" value="DUF6535"/>
    <property type="match status" value="1"/>
</dbReference>
<feature type="transmembrane region" description="Helical" evidence="1">
    <location>
        <begin position="87"/>
        <end position="110"/>
    </location>
</feature>
<sequence length="357" mass="39423">MIKRWNAEIDTYLTFAGLFSGVLTAFNVQSYLLLQPATPDPTLLALQQISLQLSSFSTGPPPAFVNSTHPAFQQGITLPPPIPRTAVWLNTLWFSSLILSLSSASIGIMVKQWLNEYASGISSERGGSQHTARLRQSRLNNLIKWRVGDIVNAIPVLLQVSVAFFLAGLLVLLWTLHHTVATVASVFAGLLGACPPPNVRDLPPLCAYFVSTNIILECILASQDVAQEDQQAILSYADHVLLRLTGASRLSDEEEESLAKSDQYWLFFFVRHLSDFVNIVTEEPGLPVYTLFPQDRILALRQMVVAIQGVIRRSGQSEDSFRVRNRAGNMETFEDKLDRLKAIGSGSMPTDTPQKTA</sequence>
<protein>
    <recommendedName>
        <fullName evidence="2">DUF6535 domain-containing protein</fullName>
    </recommendedName>
</protein>
<dbReference type="STRING" id="154538.A0A1M2VJ61"/>
<reference evidence="3 4" key="1">
    <citation type="submission" date="2016-10" db="EMBL/GenBank/DDBJ databases">
        <title>Genome sequence of the basidiomycete white-rot fungus Trametes pubescens.</title>
        <authorList>
            <person name="Makela M.R."/>
            <person name="Granchi Z."/>
            <person name="Peng M."/>
            <person name="De Vries R.P."/>
            <person name="Grigoriev I."/>
            <person name="Riley R."/>
            <person name="Hilden K."/>
        </authorList>
    </citation>
    <scope>NUCLEOTIDE SEQUENCE [LARGE SCALE GENOMIC DNA]</scope>
    <source>
        <strain evidence="3 4">FBCC735</strain>
    </source>
</reference>
<dbReference type="Proteomes" id="UP000184267">
    <property type="component" value="Unassembled WGS sequence"/>
</dbReference>
<organism evidence="3 4">
    <name type="scientific">Trametes pubescens</name>
    <name type="common">White-rot fungus</name>
    <dbReference type="NCBI Taxonomy" id="154538"/>
    <lineage>
        <taxon>Eukaryota</taxon>
        <taxon>Fungi</taxon>
        <taxon>Dikarya</taxon>
        <taxon>Basidiomycota</taxon>
        <taxon>Agaricomycotina</taxon>
        <taxon>Agaricomycetes</taxon>
        <taxon>Polyporales</taxon>
        <taxon>Polyporaceae</taxon>
        <taxon>Trametes</taxon>
    </lineage>
</organism>
<keyword evidence="4" id="KW-1185">Reference proteome</keyword>
<feature type="domain" description="DUF6535" evidence="2">
    <location>
        <begin position="1"/>
        <end position="175"/>
    </location>
</feature>
<dbReference type="AlphaFoldDB" id="A0A1M2VJ61"/>
<dbReference type="EMBL" id="MNAD01001153">
    <property type="protein sequence ID" value="OJT07634.1"/>
    <property type="molecule type" value="Genomic_DNA"/>
</dbReference>
<evidence type="ECO:0000256" key="1">
    <source>
        <dbReference type="SAM" id="Phobius"/>
    </source>
</evidence>
<feature type="transmembrane region" description="Helical" evidence="1">
    <location>
        <begin position="12"/>
        <end position="34"/>
    </location>
</feature>
<evidence type="ECO:0000259" key="2">
    <source>
        <dbReference type="Pfam" id="PF20153"/>
    </source>
</evidence>
<gene>
    <name evidence="3" type="ORF">TRAPUB_1494</name>
</gene>
<dbReference type="InterPro" id="IPR045338">
    <property type="entry name" value="DUF6535"/>
</dbReference>
<feature type="transmembrane region" description="Helical" evidence="1">
    <location>
        <begin position="150"/>
        <end position="176"/>
    </location>
</feature>
<accession>A0A1M2VJ61</accession>
<keyword evidence="1" id="KW-0472">Membrane</keyword>
<proteinExistence type="predicted"/>
<dbReference type="OrthoDB" id="3185525at2759"/>